<dbReference type="SUPFAM" id="SSF48371">
    <property type="entry name" value="ARM repeat"/>
    <property type="match status" value="1"/>
</dbReference>
<accession>A0A0B1S9A9</accession>
<sequence>MNVMRWFGRIAATKDTCQVFCALRDSLRSSFLNAEEDLWPPHTWEIEDVSCIDPIWSCEEAEEVLWKADRDLDAFLTVTSMLQQRFHIEIDANDPMIRAGLKWHLPEIRLAAFRIWLDCSEKSCPQSERDAYLGLYFWLLCCATLMALFSEEFILNNGMSSSTGLRKAVEVAANSCNMSEHGRSEWMKMLSILRKQAKLDEEQVNIVDIRGSSYLSDELSEADLITLPAPWEAKERLEEFLRISGSSDAKSCPSFPELYDNLSKAGYDQRVFARFLIDLINLIKSHEYPKTAIAIIAEAVTRCRLKVFVEHGCTVIDELLTRQHSEQHFFFLAEYGYCWAMNHLTDKDVQCRTLALSRMLWSVCEKSKDLMKIFFETCRTTLADSLLDGKVHERVLKTLKLFSSKADCKMPADFVEFLFWHCIDAQEDENFLVRSAATILYGFIVRYITKSRAVPAFFIVSTRAKFWRDTMSRCSSLSELPQLQRILLLSFLTRLKLGHADCYAETVLGLV</sequence>
<dbReference type="OrthoDB" id="5869110at2759"/>
<name>A0A0B1S9A9_OESDE</name>
<organism evidence="2 3">
    <name type="scientific">Oesophagostomum dentatum</name>
    <name type="common">Nodular worm</name>
    <dbReference type="NCBI Taxonomy" id="61180"/>
    <lineage>
        <taxon>Eukaryota</taxon>
        <taxon>Metazoa</taxon>
        <taxon>Ecdysozoa</taxon>
        <taxon>Nematoda</taxon>
        <taxon>Chromadorea</taxon>
        <taxon>Rhabditida</taxon>
        <taxon>Rhabditina</taxon>
        <taxon>Rhabditomorpha</taxon>
        <taxon>Strongyloidea</taxon>
        <taxon>Strongylidae</taxon>
        <taxon>Oesophagostomum</taxon>
    </lineage>
</organism>
<keyword evidence="1" id="KW-1133">Transmembrane helix</keyword>
<feature type="transmembrane region" description="Helical" evidence="1">
    <location>
        <begin position="131"/>
        <end position="149"/>
    </location>
</feature>
<dbReference type="EMBL" id="KN603188">
    <property type="protein sequence ID" value="KHJ79805.1"/>
    <property type="molecule type" value="Genomic_DNA"/>
</dbReference>
<keyword evidence="3" id="KW-1185">Reference proteome</keyword>
<keyword evidence="1" id="KW-0472">Membrane</keyword>
<dbReference type="Proteomes" id="UP000053660">
    <property type="component" value="Unassembled WGS sequence"/>
</dbReference>
<reference evidence="2 3" key="1">
    <citation type="submission" date="2014-03" db="EMBL/GenBank/DDBJ databases">
        <title>Draft genome of the hookworm Oesophagostomum dentatum.</title>
        <authorList>
            <person name="Mitreva M."/>
        </authorList>
    </citation>
    <scope>NUCLEOTIDE SEQUENCE [LARGE SCALE GENOMIC DNA]</scope>
    <source>
        <strain evidence="2 3">OD-Hann</strain>
    </source>
</reference>
<evidence type="ECO:0000313" key="3">
    <source>
        <dbReference type="Proteomes" id="UP000053660"/>
    </source>
</evidence>
<keyword evidence="1" id="KW-0812">Transmembrane</keyword>
<gene>
    <name evidence="2" type="ORF">OESDEN_20538</name>
</gene>
<protein>
    <submittedName>
        <fullName evidence="2">Uncharacterized protein</fullName>
    </submittedName>
</protein>
<dbReference type="InterPro" id="IPR016024">
    <property type="entry name" value="ARM-type_fold"/>
</dbReference>
<proteinExistence type="predicted"/>
<evidence type="ECO:0000313" key="2">
    <source>
        <dbReference type="EMBL" id="KHJ79805.1"/>
    </source>
</evidence>
<evidence type="ECO:0000256" key="1">
    <source>
        <dbReference type="SAM" id="Phobius"/>
    </source>
</evidence>
<dbReference type="AlphaFoldDB" id="A0A0B1S9A9"/>